<dbReference type="Pfam" id="PF13086">
    <property type="entry name" value="AAA_11"/>
    <property type="match status" value="2"/>
</dbReference>
<feature type="compositionally biased region" description="Polar residues" evidence="1">
    <location>
        <begin position="2308"/>
        <end position="2321"/>
    </location>
</feature>
<evidence type="ECO:0008006" key="7">
    <source>
        <dbReference type="Google" id="ProtNLM"/>
    </source>
</evidence>
<dbReference type="SUPFAM" id="SSF52540">
    <property type="entry name" value="P-loop containing nucleoside triphosphate hydrolases"/>
    <property type="match status" value="1"/>
</dbReference>
<feature type="compositionally biased region" description="Polar residues" evidence="1">
    <location>
        <begin position="2267"/>
        <end position="2283"/>
    </location>
</feature>
<dbReference type="InterPro" id="IPR047187">
    <property type="entry name" value="SF1_C_Upf1"/>
</dbReference>
<feature type="region of interest" description="Disordered" evidence="1">
    <location>
        <begin position="30"/>
        <end position="54"/>
    </location>
</feature>
<feature type="compositionally biased region" description="Polar residues" evidence="1">
    <location>
        <begin position="2204"/>
        <end position="2246"/>
    </location>
</feature>
<dbReference type="InterPro" id="IPR045055">
    <property type="entry name" value="DNA2/NAM7-like"/>
</dbReference>
<dbReference type="Gene3D" id="3.40.50.300">
    <property type="entry name" value="P-loop containing nucleotide triphosphate hydrolases"/>
    <property type="match status" value="3"/>
</dbReference>
<accession>A0AAN9BZ90</accession>
<dbReference type="InterPro" id="IPR027417">
    <property type="entry name" value="P-loop_NTPase"/>
</dbReference>
<feature type="region of interest" description="Disordered" evidence="1">
    <location>
        <begin position="2031"/>
        <end position="2174"/>
    </location>
</feature>
<organism evidence="5 6">
    <name type="scientific">Littorina saxatilis</name>
    <dbReference type="NCBI Taxonomy" id="31220"/>
    <lineage>
        <taxon>Eukaryota</taxon>
        <taxon>Metazoa</taxon>
        <taxon>Spiralia</taxon>
        <taxon>Lophotrochozoa</taxon>
        <taxon>Mollusca</taxon>
        <taxon>Gastropoda</taxon>
        <taxon>Caenogastropoda</taxon>
        <taxon>Littorinimorpha</taxon>
        <taxon>Littorinoidea</taxon>
        <taxon>Littorinidae</taxon>
        <taxon>Littorina</taxon>
    </lineage>
</organism>
<dbReference type="CDD" id="cd18808">
    <property type="entry name" value="SF1_C_Upf1"/>
    <property type="match status" value="1"/>
</dbReference>
<feature type="compositionally biased region" description="Low complexity" evidence="1">
    <location>
        <begin position="2158"/>
        <end position="2170"/>
    </location>
</feature>
<feature type="domain" description="DNA2/NAM7 helicase helicase" evidence="2">
    <location>
        <begin position="494"/>
        <end position="632"/>
    </location>
</feature>
<protein>
    <recommendedName>
        <fullName evidence="7">NFX1-type zinc finger-containing protein 1</fullName>
    </recommendedName>
</protein>
<gene>
    <name evidence="5" type="ORF">V1264_000386</name>
</gene>
<dbReference type="GO" id="GO:0004386">
    <property type="term" value="F:helicase activity"/>
    <property type="evidence" value="ECO:0007669"/>
    <property type="project" value="InterPro"/>
</dbReference>
<feature type="compositionally biased region" description="Polar residues" evidence="1">
    <location>
        <begin position="2080"/>
        <end position="2101"/>
    </location>
</feature>
<dbReference type="PANTHER" id="PTHR10887:SF341">
    <property type="entry name" value="NFX1-TYPE ZINC FINGER-CONTAINING PROTEIN 1"/>
    <property type="match status" value="1"/>
</dbReference>
<evidence type="ECO:0000259" key="3">
    <source>
        <dbReference type="Pfam" id="PF13087"/>
    </source>
</evidence>
<feature type="domain" description="DNA2/NAM7 helicase helicase" evidence="2">
    <location>
        <begin position="1032"/>
        <end position="1177"/>
    </location>
</feature>
<dbReference type="Proteomes" id="UP001374579">
    <property type="component" value="Unassembled WGS sequence"/>
</dbReference>
<dbReference type="GO" id="GO:0031380">
    <property type="term" value="C:nuclear RNA-directed RNA polymerase complex"/>
    <property type="evidence" value="ECO:0007669"/>
    <property type="project" value="TreeGrafter"/>
</dbReference>
<dbReference type="GO" id="GO:0031048">
    <property type="term" value="P:regulatory ncRNA-mediated heterochromatin formation"/>
    <property type="evidence" value="ECO:0007669"/>
    <property type="project" value="TreeGrafter"/>
</dbReference>
<dbReference type="PANTHER" id="PTHR10887">
    <property type="entry name" value="DNA2/NAM7 HELICASE FAMILY"/>
    <property type="match status" value="1"/>
</dbReference>
<name>A0AAN9BZ90_9CAEN</name>
<feature type="domain" description="ZNFX1" evidence="4">
    <location>
        <begin position="316"/>
        <end position="418"/>
    </location>
</feature>
<reference evidence="5 6" key="1">
    <citation type="submission" date="2024-02" db="EMBL/GenBank/DDBJ databases">
        <title>Chromosome-scale genome assembly of the rough periwinkle Littorina saxatilis.</title>
        <authorList>
            <person name="De Jode A."/>
            <person name="Faria R."/>
            <person name="Formenti G."/>
            <person name="Sims Y."/>
            <person name="Smith T.P."/>
            <person name="Tracey A."/>
            <person name="Wood J.M.D."/>
            <person name="Zagrodzka Z.B."/>
            <person name="Johannesson K."/>
            <person name="Butlin R.K."/>
            <person name="Leder E.H."/>
        </authorList>
    </citation>
    <scope>NUCLEOTIDE SEQUENCE [LARGE SCALE GENOMIC DNA]</scope>
    <source>
        <strain evidence="5">Snail1</strain>
        <tissue evidence="5">Muscle</tissue>
    </source>
</reference>
<evidence type="ECO:0000313" key="5">
    <source>
        <dbReference type="EMBL" id="KAK7114306.1"/>
    </source>
</evidence>
<dbReference type="CDD" id="cd06008">
    <property type="entry name" value="NF-X1-zinc-finger"/>
    <property type="match status" value="1"/>
</dbReference>
<evidence type="ECO:0000256" key="1">
    <source>
        <dbReference type="SAM" id="MobiDB-lite"/>
    </source>
</evidence>
<evidence type="ECO:0000259" key="4">
    <source>
        <dbReference type="Pfam" id="PF25396"/>
    </source>
</evidence>
<dbReference type="Pfam" id="PF25396">
    <property type="entry name" value="ZNFX1"/>
    <property type="match status" value="1"/>
</dbReference>
<dbReference type="EMBL" id="JBAMIC010000001">
    <property type="protein sequence ID" value="KAK7114306.1"/>
    <property type="molecule type" value="Genomic_DNA"/>
</dbReference>
<dbReference type="InterPro" id="IPR041677">
    <property type="entry name" value="DNA2/NAM7_AAA_11"/>
</dbReference>
<sequence length="2356" mass="263486">MNYRLCCNRAGSENKDASFQFSFGRGGHYGQRGGRGNFRGGTGQGGRRGRGGFLGTGRGARSRTFSIETLTGVENTDEVTVTLNSQMDGFSNFLAAEFMSSGDIVSTLEVLSRVLQNDLQREIVRKVLQAVCTSRFLDTHLTALIIQNMSSFPDTEVVEVVGLLHQLLFQVCRRLPSYSSKCYLLLTALTTMQNVVRTLEENKPTLAEGVRELLGECQQMMKMVLEGGKKKHSPASEDDQLPPEDFDQLPIFPSARDMDWNEKLFLRANKEEGSFRDANHYLDVHFRLMREDCIRPLREGIREYKNLKSSGENVSKLRDVWLYQGVQIVSMACKESVEHRVRFDNSRLKRVRWQSSKKLIFGSLLCLSRDDFDTFMFAVVTNRSTEDLEMGIIQIRFEADIGELFDIPPSATFTMLESIAYFEANRHVLEGLKEMKDSLPMSRYLVDCNPAIRTPKYVLNPMNLTTLLKAGSRHAASAVTVVNPAGWPPLEETELNQSQMEAVRTALTKELAIIQGPPGTGKTYVGLKVAKILLENEHLWTDPEEEEDGKPILVVCYTNHALDQFLEGILSFCPEGIVRVGGRSQSTALEQFNLKHIQNAQKHSKTETSEGLYLSNSKRECWKNLGQLRERIEAVSAKLEASGQVIVSMAVLKPFMPEGHFDSLTRNVHHFSTGQTNIIQWLSNGVLTGSEQEESDPHAALVEKVTSKIIQGKEVCNDNTINFNKVHHLSPAERARLYRFWLKKVLAALQRDHSSAASRGHNSQESLMWQDSARREILPDVLLQGVMSRDVYNAIITPLTQVHHEQRHHCVRAWLGLPEGAMPEMTSGISVDIFIQGDTNINPDAANQVPSATRLELYKYWRMKAVKLVQQQPYLDQKVIKTILELAEHEVLPDNLLTGVMNPALFHAIKREMQRRHERQYYYLIRAWLGIDMIRQVPSELEKLLDGLDNDEDDMASGEKQMNVQEEADVMQQERLLDLDYDNSASQKRSNLELRLAMRELAEIPIASHPSTVEEVGSQSEESFSVPMYHKKKLRKKLMHLQSTRKPMSQQEAVQVVDLWNPDFTTENRTSLYLFWLQAYQKSLQQSIKSTARDYNVESQQLRELKLQEDKNILSKAKVIGMTTTGAARLRRVLKGVACPIIILEEAAEVLESHVVSSLHGKCQHLILIGDHQQLRPSPTVFELCRKYKLDLSLFERLVNNNLPHSTLAVQHRMRPEVARLVRHVYPDLQDHETTRGRPRIRGVKHDVFLFHHEVEETSNSETSSKSNQHEAELCMRLCRYLLQQGYSPDTITILAAYSGQVFAFRNLIKDDPEFFQGVRVTAVDNYQGEENDIIILSLVRSNQEGSVGFLGTDNRVCVALSRARNGFFAFGNFRILADKSKLWKSICKTAGEHNQLGDQFVLRCENHPDKEIKVTKAKDFDEAPEGGCKQPCATRLSCGHACTLVCHAYDREHLKYKCGKKCERKTCKQGHPCDKKCYKDCDDCQYPVEKTLPLCGHKATMECSREPLTWTCKEPCQGMLSCGHKCSGQCGVCLKEKHHILKCSEEVEKVWPCGHLVKSACHTPQGELPCKHPCDASLDCGHQCPGTCGQCWGGRVHVTCKKKCGRVLPGCGHGCQLPCGTVCLPCKSKCQTTCRHSSCDQSCGMPCKPCHEPCPWKTCPHQECQSLCHKPCKPCPKPCGKKLKCGAEDAEEGNHVCSSFCGERCVCRVCDLKNVVPLSRDGFVLQEENKVVDEHSKLIKLGCGHVFGVAALDSYALKACQSVSPCSVLVCPVDSCRRKVVESDCWRYAALLRDRNKRLQKAQRELIRKSYVSDKRRQKVCDSVTMLTHNAEKEKSFASKAVLGNIFKHKTLDVNFAFALTNQIKLTRVFEQLSTVLESDPRDAFDLKFLQKLLFKPVSFMTKQRLRELALATRRLAYIAKLTRFAPVSSLREEFMQKVDSCLQSLREDGTVQPNVQTEAERILTEAEQNKYGRFGHLCEKVDFSILNAPCDQDLCDVGKPLTQSEEDSPKTASTPVILALSAPALRAKDATASGEKKPPKAFISSETLQILEDKRNEPPEISAKTARSPRPALRDASDGNTSLESTLSSPQGNDDNLSENVPDEADVVKSPEAPSSMMQQHANPSENEKEKSAETAPGTIKDQIPKSSTTTEDAVGSGSSAPGSGSTGRLQYSKKELCDLNHTSLPSPQVRELINAFNISVTPGQPAVSSSNQQKARVSSNQPNTGASSNEPNTSAASNTQQPGPISGDALSKARVLARKILLVSQDQNKQPKSSTFLRTSRTPKHDLPKPSLAEAPSRGREKTESTGAGLSSQTQSSPVDRVATELEQHKEDAAFASAITSARAVASRMSMHN</sequence>
<feature type="region of interest" description="Disordered" evidence="1">
    <location>
        <begin position="2204"/>
        <end position="2330"/>
    </location>
</feature>
<feature type="domain" description="DNA2/NAM7 helicase-like C-terminal" evidence="3">
    <location>
        <begin position="1190"/>
        <end position="1373"/>
    </location>
</feature>
<evidence type="ECO:0000259" key="2">
    <source>
        <dbReference type="Pfam" id="PF13086"/>
    </source>
</evidence>
<evidence type="ECO:0000313" key="6">
    <source>
        <dbReference type="Proteomes" id="UP001374579"/>
    </source>
</evidence>
<feature type="compositionally biased region" description="Basic and acidic residues" evidence="1">
    <location>
        <begin position="2031"/>
        <end position="2040"/>
    </location>
</feature>
<comment type="caution">
    <text evidence="5">The sequence shown here is derived from an EMBL/GenBank/DDBJ whole genome shotgun (WGS) entry which is preliminary data.</text>
</comment>
<keyword evidence="6" id="KW-1185">Reference proteome</keyword>
<dbReference type="Pfam" id="PF13087">
    <property type="entry name" value="AAA_12"/>
    <property type="match status" value="1"/>
</dbReference>
<feature type="compositionally biased region" description="Polar residues" evidence="1">
    <location>
        <begin position="2118"/>
        <end position="2127"/>
    </location>
</feature>
<dbReference type="InterPro" id="IPR057373">
    <property type="entry name" value="ZNFX1"/>
</dbReference>
<dbReference type="InterPro" id="IPR041679">
    <property type="entry name" value="DNA2/NAM7-like_C"/>
</dbReference>
<dbReference type="CDD" id="cd17936">
    <property type="entry name" value="EEXXEc_NFX1"/>
    <property type="match status" value="1"/>
</dbReference>
<proteinExistence type="predicted"/>
<dbReference type="FunFam" id="3.40.50.300:FF:001366">
    <property type="entry name" value="ATP binding protein, putative"/>
    <property type="match status" value="1"/>
</dbReference>